<dbReference type="InterPro" id="IPR025117">
    <property type="entry name" value="DUF4037"/>
</dbReference>
<protein>
    <recommendedName>
        <fullName evidence="2">DUF4037 domain-containing protein</fullName>
    </recommendedName>
</protein>
<dbReference type="Gene3D" id="1.25.40.10">
    <property type="entry name" value="Tetratricopeptide repeat domain"/>
    <property type="match status" value="2"/>
</dbReference>
<organism evidence="3 4">
    <name type="scientific">Alloscardovia omnicolens</name>
    <dbReference type="NCBI Taxonomy" id="419015"/>
    <lineage>
        <taxon>Bacteria</taxon>
        <taxon>Bacillati</taxon>
        <taxon>Actinomycetota</taxon>
        <taxon>Actinomycetes</taxon>
        <taxon>Bifidobacteriales</taxon>
        <taxon>Bifidobacteriaceae</taxon>
        <taxon>Alloscardovia</taxon>
    </lineage>
</organism>
<evidence type="ECO:0000313" key="3">
    <source>
        <dbReference type="EMBL" id="PKZ14611.1"/>
    </source>
</evidence>
<sequence>MVSMSEHFNVEKFYAGLDQIFEQHRASIDALPYLEQALDRACQLNDSSAELSVISEFLGFDRSHARHDHSRLLCTRALQLRQELGLADSAQSTIILINVATAYRQAGDFEQARRYYEMAAREAETTLSNTDRQKAALYNNFSILCSETGEYTEAIEHLTRALDLMQLSSKDPENDPDVATSLTNLGMLEVKTGMLSQALEHTKQALSIYERNSALQQSAHFTSVLAGYAYVLFAYGRLQESVHYYEQAVPLIAQFYGTSSDYYTDTAENLRIVREALGVDAAQQTPQHIAGLKLSRQYWKAYADELFSGDLAPLRARSAVGLIGHGSECYGFDDAISSDHDFGPRLCIWLTAEDYEQYGQQLQERYEALPSDFMGFKRSVQSPRGGGRDGVMSIDSFFESITGMASAPERSGEEHLWLSLDEATLAAATNGEIFADPCGAFSSRRQAFKNMPEDVRLYLISQRLGMIAQAGQYNYSRMLQRGDEAAAALSAHEFVMAVSSLIFLLNNPLTVGYAPYYKWRMAALRKLSRGMAIQLADICEPLELIAAQALDEKTQERMDYICSRIVEQLNTDGLSSSTEDFLEWHRPYVEELISSDSTLLHSM</sequence>
<dbReference type="EMBL" id="PKGU01000004">
    <property type="protein sequence ID" value="PKZ14611.1"/>
    <property type="molecule type" value="Genomic_DNA"/>
</dbReference>
<dbReference type="Pfam" id="PF13424">
    <property type="entry name" value="TPR_12"/>
    <property type="match status" value="1"/>
</dbReference>
<evidence type="ECO:0000313" key="4">
    <source>
        <dbReference type="Proteomes" id="UP000242263"/>
    </source>
</evidence>
<feature type="domain" description="DUF4037" evidence="2">
    <location>
        <begin position="417"/>
        <end position="519"/>
    </location>
</feature>
<dbReference type="AlphaFoldDB" id="A0A2I1M3A5"/>
<feature type="repeat" description="TPR" evidence="1">
    <location>
        <begin position="179"/>
        <end position="212"/>
    </location>
</feature>
<evidence type="ECO:0000256" key="1">
    <source>
        <dbReference type="PROSITE-ProRule" id="PRU00339"/>
    </source>
</evidence>
<keyword evidence="1" id="KW-0802">TPR repeat</keyword>
<proteinExistence type="predicted"/>
<dbReference type="Proteomes" id="UP000242263">
    <property type="component" value="Unassembled WGS sequence"/>
</dbReference>
<dbReference type="SUPFAM" id="SSF48452">
    <property type="entry name" value="TPR-like"/>
    <property type="match status" value="1"/>
</dbReference>
<name>A0A2I1M3A5_9BIFI</name>
<dbReference type="InterPro" id="IPR011990">
    <property type="entry name" value="TPR-like_helical_dom_sf"/>
</dbReference>
<accession>A0A2I1M3A5</accession>
<gene>
    <name evidence="3" type="ORF">CYJ32_06660</name>
</gene>
<feature type="repeat" description="TPR" evidence="1">
    <location>
        <begin position="135"/>
        <end position="168"/>
    </location>
</feature>
<evidence type="ECO:0000259" key="2">
    <source>
        <dbReference type="Pfam" id="PF13228"/>
    </source>
</evidence>
<dbReference type="Pfam" id="PF13228">
    <property type="entry name" value="DUF4037"/>
    <property type="match status" value="1"/>
</dbReference>
<dbReference type="PANTHER" id="PTHR19959">
    <property type="entry name" value="KINESIN LIGHT CHAIN"/>
    <property type="match status" value="1"/>
</dbReference>
<dbReference type="PANTHER" id="PTHR19959:SF119">
    <property type="entry name" value="FUNGAL LIPASE-LIKE DOMAIN-CONTAINING PROTEIN"/>
    <property type="match status" value="1"/>
</dbReference>
<reference evidence="3 4" key="1">
    <citation type="submission" date="2017-12" db="EMBL/GenBank/DDBJ databases">
        <title>Phylogenetic diversity of female urinary microbiome.</title>
        <authorList>
            <person name="Thomas-White K."/>
            <person name="Wolfe A.J."/>
        </authorList>
    </citation>
    <scope>NUCLEOTIDE SEQUENCE [LARGE SCALE GENOMIC DNA]</scope>
    <source>
        <strain evidence="3 4">UMB0064</strain>
    </source>
</reference>
<dbReference type="PROSITE" id="PS50005">
    <property type="entry name" value="TPR"/>
    <property type="match status" value="2"/>
</dbReference>
<dbReference type="SMART" id="SM00028">
    <property type="entry name" value="TPR"/>
    <property type="match status" value="4"/>
</dbReference>
<comment type="caution">
    <text evidence="3">The sequence shown here is derived from an EMBL/GenBank/DDBJ whole genome shotgun (WGS) entry which is preliminary data.</text>
</comment>
<dbReference type="InterPro" id="IPR019734">
    <property type="entry name" value="TPR_rpt"/>
</dbReference>